<evidence type="ECO:0000313" key="1">
    <source>
        <dbReference type="EMBL" id="VEL15208.1"/>
    </source>
</evidence>
<proteinExistence type="predicted"/>
<evidence type="ECO:0000313" key="2">
    <source>
        <dbReference type="Proteomes" id="UP000784294"/>
    </source>
</evidence>
<protein>
    <submittedName>
        <fullName evidence="1">Uncharacterized protein</fullName>
    </submittedName>
</protein>
<reference evidence="1" key="1">
    <citation type="submission" date="2018-11" db="EMBL/GenBank/DDBJ databases">
        <authorList>
            <consortium name="Pathogen Informatics"/>
        </authorList>
    </citation>
    <scope>NUCLEOTIDE SEQUENCE</scope>
</reference>
<comment type="caution">
    <text evidence="1">The sequence shown here is derived from an EMBL/GenBank/DDBJ whole genome shotgun (WGS) entry which is preliminary data.</text>
</comment>
<sequence length="187" mass="20960">MIRLHWIGVFRSLFEYCVSSRNGSLLLASDQFPLDGVSWSWPPTPRGRSSAPIDQGRWKVQLAPPSLTGRGWKPRDNPTLDDVNLLAEAHFAEDSRKQNIKSPPTLSVATKRCVSESGQQFGSAVDMSVWRMPLDREFEVRLPNPPTKDGPGLLRSVNVHKGPSRPDWTELYASTHPGIRVHLVRIS</sequence>
<name>A0A448WM75_9PLAT</name>
<dbReference type="EMBL" id="CAAALY010023814">
    <property type="protein sequence ID" value="VEL15208.1"/>
    <property type="molecule type" value="Genomic_DNA"/>
</dbReference>
<organism evidence="1 2">
    <name type="scientific">Protopolystoma xenopodis</name>
    <dbReference type="NCBI Taxonomy" id="117903"/>
    <lineage>
        <taxon>Eukaryota</taxon>
        <taxon>Metazoa</taxon>
        <taxon>Spiralia</taxon>
        <taxon>Lophotrochozoa</taxon>
        <taxon>Platyhelminthes</taxon>
        <taxon>Monogenea</taxon>
        <taxon>Polyopisthocotylea</taxon>
        <taxon>Polystomatidea</taxon>
        <taxon>Polystomatidae</taxon>
        <taxon>Protopolystoma</taxon>
    </lineage>
</organism>
<keyword evidence="2" id="KW-1185">Reference proteome</keyword>
<dbReference type="Proteomes" id="UP000784294">
    <property type="component" value="Unassembled WGS sequence"/>
</dbReference>
<dbReference type="AlphaFoldDB" id="A0A448WM75"/>
<gene>
    <name evidence="1" type="ORF">PXEA_LOCUS8648</name>
</gene>
<accession>A0A448WM75</accession>